<dbReference type="PRINTS" id="PR00032">
    <property type="entry name" value="HTHARAC"/>
</dbReference>
<keyword evidence="1" id="KW-0805">Transcription regulation</keyword>
<dbReference type="Pfam" id="PF12833">
    <property type="entry name" value="HTH_18"/>
    <property type="match status" value="1"/>
</dbReference>
<dbReference type="InterPro" id="IPR009057">
    <property type="entry name" value="Homeodomain-like_sf"/>
</dbReference>
<evidence type="ECO:0000256" key="1">
    <source>
        <dbReference type="ARBA" id="ARBA00023015"/>
    </source>
</evidence>
<dbReference type="PANTHER" id="PTHR43280">
    <property type="entry name" value="ARAC-FAMILY TRANSCRIPTIONAL REGULATOR"/>
    <property type="match status" value="1"/>
</dbReference>
<evidence type="ECO:0000313" key="6">
    <source>
        <dbReference type="Proteomes" id="UP001299546"/>
    </source>
</evidence>
<sequence length="327" mass="38054">MNEILLSYFKNINPEEQKLLEYPENVLSFYAGKPHYTNKKASRKNLDSPLTNAKPITVYKHPRFVEFPNHTHEFMEMIYIYSGSIEQVINQTTHIHLETDDLLFLSPGTSHAAAAAGYDDIAIHIQINPEYLSYPLQMLKDDTYLRRFLRDCMMGSLTGPKYLHFHLKDILEAKNLVENIMLTALRNLNNSDTIVQATLGVLLMELLNRTYRITVGSPSSYEQEIVLNALSYIEDNYQSASLEEYASSIKQPPYFVSRLMKKYSPYTFTTYLQRKRLVQACYLLTATTLPIEEISQQIGYENSSYFHKLFKKEYNMTPRQFRTNRST</sequence>
<reference evidence="5 6" key="1">
    <citation type="submission" date="2021-10" db="EMBL/GenBank/DDBJ databases">
        <title>Collection of gut derived symbiotic bacterial strains cultured from healthy donors.</title>
        <authorList>
            <person name="Lin H."/>
            <person name="Littmann E."/>
            <person name="Kohout C."/>
            <person name="Pamer E.G."/>
        </authorList>
    </citation>
    <scope>NUCLEOTIDE SEQUENCE [LARGE SCALE GENOMIC DNA]</scope>
    <source>
        <strain evidence="5 6">DFI.1.165</strain>
    </source>
</reference>
<accession>A0ABS8DM16</accession>
<keyword evidence="2" id="KW-0238">DNA-binding</keyword>
<dbReference type="InterPro" id="IPR014710">
    <property type="entry name" value="RmlC-like_jellyroll"/>
</dbReference>
<dbReference type="InterPro" id="IPR018062">
    <property type="entry name" value="HTH_AraC-typ_CS"/>
</dbReference>
<dbReference type="SUPFAM" id="SSF46689">
    <property type="entry name" value="Homeodomain-like"/>
    <property type="match status" value="1"/>
</dbReference>
<dbReference type="Gene3D" id="2.60.120.10">
    <property type="entry name" value="Jelly Rolls"/>
    <property type="match status" value="1"/>
</dbReference>
<dbReference type="PANTHER" id="PTHR43280:SF28">
    <property type="entry name" value="HTH-TYPE TRANSCRIPTIONAL ACTIVATOR RHAS"/>
    <property type="match status" value="1"/>
</dbReference>
<proteinExistence type="predicted"/>
<dbReference type="InterPro" id="IPR018060">
    <property type="entry name" value="HTH_AraC"/>
</dbReference>
<dbReference type="Gene3D" id="1.10.10.60">
    <property type="entry name" value="Homeodomain-like"/>
    <property type="match status" value="2"/>
</dbReference>
<evidence type="ECO:0000256" key="3">
    <source>
        <dbReference type="ARBA" id="ARBA00023163"/>
    </source>
</evidence>
<dbReference type="RefSeq" id="WP_066738103.1">
    <property type="nucleotide sequence ID" value="NZ_JAJCIQ010000023.1"/>
</dbReference>
<name>A0ABS8DM16_9FIRM</name>
<keyword evidence="3" id="KW-0804">Transcription</keyword>
<protein>
    <submittedName>
        <fullName evidence="5">AraC family transcriptional regulator</fullName>
    </submittedName>
</protein>
<dbReference type="Pfam" id="PF02311">
    <property type="entry name" value="AraC_binding"/>
    <property type="match status" value="1"/>
</dbReference>
<evidence type="ECO:0000259" key="4">
    <source>
        <dbReference type="PROSITE" id="PS01124"/>
    </source>
</evidence>
<feature type="domain" description="HTH araC/xylS-type" evidence="4">
    <location>
        <begin position="227"/>
        <end position="324"/>
    </location>
</feature>
<gene>
    <name evidence="5" type="ORF">LIZ65_19110</name>
</gene>
<dbReference type="PROSITE" id="PS01124">
    <property type="entry name" value="HTH_ARAC_FAMILY_2"/>
    <property type="match status" value="1"/>
</dbReference>
<dbReference type="EMBL" id="JAJCIS010000024">
    <property type="protein sequence ID" value="MCB7389397.1"/>
    <property type="molecule type" value="Genomic_DNA"/>
</dbReference>
<comment type="caution">
    <text evidence="5">The sequence shown here is derived from an EMBL/GenBank/DDBJ whole genome shotgun (WGS) entry which is preliminary data.</text>
</comment>
<keyword evidence="6" id="KW-1185">Reference proteome</keyword>
<dbReference type="Proteomes" id="UP001299546">
    <property type="component" value="Unassembled WGS sequence"/>
</dbReference>
<dbReference type="SMART" id="SM00342">
    <property type="entry name" value="HTH_ARAC"/>
    <property type="match status" value="1"/>
</dbReference>
<dbReference type="InterPro" id="IPR020449">
    <property type="entry name" value="Tscrpt_reg_AraC-type_HTH"/>
</dbReference>
<evidence type="ECO:0000256" key="2">
    <source>
        <dbReference type="ARBA" id="ARBA00023125"/>
    </source>
</evidence>
<dbReference type="InterPro" id="IPR011051">
    <property type="entry name" value="RmlC_Cupin_sf"/>
</dbReference>
<dbReference type="SUPFAM" id="SSF51182">
    <property type="entry name" value="RmlC-like cupins"/>
    <property type="match status" value="1"/>
</dbReference>
<organism evidence="5 6">
    <name type="scientific">Bariatricus massiliensis</name>
    <dbReference type="NCBI Taxonomy" id="1745713"/>
    <lineage>
        <taxon>Bacteria</taxon>
        <taxon>Bacillati</taxon>
        <taxon>Bacillota</taxon>
        <taxon>Clostridia</taxon>
        <taxon>Lachnospirales</taxon>
        <taxon>Lachnospiraceae</taxon>
        <taxon>Bariatricus</taxon>
    </lineage>
</organism>
<evidence type="ECO:0000313" key="5">
    <source>
        <dbReference type="EMBL" id="MCB7389397.1"/>
    </source>
</evidence>
<dbReference type="InterPro" id="IPR003313">
    <property type="entry name" value="AraC-bd"/>
</dbReference>
<dbReference type="PROSITE" id="PS00041">
    <property type="entry name" value="HTH_ARAC_FAMILY_1"/>
    <property type="match status" value="1"/>
</dbReference>